<sequence length="287" mass="30723">MTVHLPGDLLHAPVEGLWVVGDVHGALDKLRALLRQARLIDQGDRWAGGTSHLVFLGDYMDRGPDGAGVVRLVRSLEASAPLAGGRVTALLGNHEVMFLAALRFAGHDPQDRYGFREYWLANGGQPRDTARLDADDHAWLAARPGLARAGRWLLMHADSSLYLRLGGSVEAVNAHVARLLQSDAPEVWGHFANAFADRLAFAEPRGEDLARRLLRSFGGERLAHGHTPVSLLDESGSGPGLPVLYAGHLCLALDGGLAYREDAGFLVRLSDRGVAEIVGYAGTGALG</sequence>
<dbReference type="GO" id="GO:0016787">
    <property type="term" value="F:hydrolase activity"/>
    <property type="evidence" value="ECO:0007669"/>
    <property type="project" value="InterPro"/>
</dbReference>
<accession>A0A2I9CU25</accession>
<dbReference type="InterPro" id="IPR029052">
    <property type="entry name" value="Metallo-depent_PP-like"/>
</dbReference>
<dbReference type="PRINTS" id="PR00114">
    <property type="entry name" value="STPHPHTASE"/>
</dbReference>
<dbReference type="Proteomes" id="UP000236569">
    <property type="component" value="Unassembled WGS sequence"/>
</dbReference>
<dbReference type="InterPro" id="IPR004843">
    <property type="entry name" value="Calcineurin-like_PHP"/>
</dbReference>
<feature type="domain" description="Calcineurin-like phosphoesterase" evidence="1">
    <location>
        <begin position="18"/>
        <end position="229"/>
    </location>
</feature>
<dbReference type="SUPFAM" id="SSF56300">
    <property type="entry name" value="Metallo-dependent phosphatases"/>
    <property type="match status" value="1"/>
</dbReference>
<dbReference type="PANTHER" id="PTHR46546">
    <property type="entry name" value="SHEWANELLA-LIKE PROTEIN PHOSPHATASE 1"/>
    <property type="match status" value="1"/>
</dbReference>
<dbReference type="InterPro" id="IPR006186">
    <property type="entry name" value="Ser/Thr-sp_prot-phosphatase"/>
</dbReference>
<organism evidence="2 3">
    <name type="scientific">Deinococcus aerius</name>
    <dbReference type="NCBI Taxonomy" id="200253"/>
    <lineage>
        <taxon>Bacteria</taxon>
        <taxon>Thermotogati</taxon>
        <taxon>Deinococcota</taxon>
        <taxon>Deinococci</taxon>
        <taxon>Deinococcales</taxon>
        <taxon>Deinococcaceae</taxon>
        <taxon>Deinococcus</taxon>
    </lineage>
</organism>
<dbReference type="Gene3D" id="3.60.21.10">
    <property type="match status" value="1"/>
</dbReference>
<evidence type="ECO:0000313" key="2">
    <source>
        <dbReference type="EMBL" id="GBF05319.1"/>
    </source>
</evidence>
<dbReference type="Pfam" id="PF00149">
    <property type="entry name" value="Metallophos"/>
    <property type="match status" value="1"/>
</dbReference>
<keyword evidence="3" id="KW-1185">Reference proteome</keyword>
<dbReference type="AlphaFoldDB" id="A0A2I9CU25"/>
<comment type="caution">
    <text evidence="2">The sequence shown here is derived from an EMBL/GenBank/DDBJ whole genome shotgun (WGS) entry which is preliminary data.</text>
</comment>
<name>A0A2I9CU25_9DEIO</name>
<dbReference type="RefSeq" id="WP_103128764.1">
    <property type="nucleotide sequence ID" value="NZ_BFAG01000004.1"/>
</dbReference>
<reference evidence="3" key="1">
    <citation type="submission" date="2018-01" db="EMBL/GenBank/DDBJ databases">
        <title>Draft Genome Sequence of the Radioresistant Bacterium Deinococcus aerius TR0125, Isolated from the Higher Atmosphere above Japan.</title>
        <authorList>
            <person name="Satoh K."/>
            <person name="Arai H."/>
            <person name="Sanzen T."/>
            <person name="Kawaguchi Y."/>
            <person name="Hayashi H."/>
            <person name="Yokobori S."/>
            <person name="Yamagishi A."/>
            <person name="Oono Y."/>
            <person name="Narumi I."/>
        </authorList>
    </citation>
    <scope>NUCLEOTIDE SEQUENCE [LARGE SCALE GENOMIC DNA]</scope>
    <source>
        <strain evidence="3">TR0125</strain>
    </source>
</reference>
<dbReference type="OrthoDB" id="384253at2"/>
<proteinExistence type="predicted"/>
<dbReference type="EMBL" id="BFAG01000004">
    <property type="protein sequence ID" value="GBF05319.1"/>
    <property type="molecule type" value="Genomic_DNA"/>
</dbReference>
<evidence type="ECO:0000313" key="3">
    <source>
        <dbReference type="Proteomes" id="UP000236569"/>
    </source>
</evidence>
<gene>
    <name evidence="2" type="ORF">DAERI_040079</name>
</gene>
<protein>
    <submittedName>
        <fullName evidence="2">Metallophosphoesterase</fullName>
    </submittedName>
</protein>
<evidence type="ECO:0000259" key="1">
    <source>
        <dbReference type="Pfam" id="PF00149"/>
    </source>
</evidence>
<dbReference type="PANTHER" id="PTHR46546:SF4">
    <property type="entry name" value="SHEWANELLA-LIKE PROTEIN PHOSPHATASE 1"/>
    <property type="match status" value="1"/>
</dbReference>